<dbReference type="SMART" id="SM00575">
    <property type="entry name" value="ZnF_PMZ"/>
    <property type="match status" value="1"/>
</dbReference>
<organism evidence="7 8">
    <name type="scientific">Dioscorea cayennensis subsp. rotundata</name>
    <name type="common">White Guinea yam</name>
    <name type="synonym">Dioscorea rotundata</name>
    <dbReference type="NCBI Taxonomy" id="55577"/>
    <lineage>
        <taxon>Eukaryota</taxon>
        <taxon>Viridiplantae</taxon>
        <taxon>Streptophyta</taxon>
        <taxon>Embryophyta</taxon>
        <taxon>Tracheophyta</taxon>
        <taxon>Spermatophyta</taxon>
        <taxon>Magnoliopsida</taxon>
        <taxon>Liliopsida</taxon>
        <taxon>Dioscoreales</taxon>
        <taxon>Dioscoreaceae</taxon>
        <taxon>Dioscorea</taxon>
    </lineage>
</organism>
<evidence type="ECO:0000256" key="3">
    <source>
        <dbReference type="ARBA" id="ARBA00022833"/>
    </source>
</evidence>
<evidence type="ECO:0000256" key="2">
    <source>
        <dbReference type="ARBA" id="ARBA00022771"/>
    </source>
</evidence>
<protein>
    <submittedName>
        <fullName evidence="8">Uncharacterized protein LOC120255940</fullName>
    </submittedName>
</protein>
<dbReference type="InterPro" id="IPR007527">
    <property type="entry name" value="Znf_SWIM"/>
</dbReference>
<reference evidence="8" key="1">
    <citation type="submission" date="2025-08" db="UniProtKB">
        <authorList>
            <consortium name="RefSeq"/>
        </authorList>
    </citation>
    <scope>IDENTIFICATION</scope>
</reference>
<sequence length="471" mass="55215">MISQDHSKLDSNMICRQIQALVQQQPSINVSVLIAEIKNRYGYTTTYRKVWTAKQKAVEAAFGNWEESYNELPRWLSALQQFVPGTIVDLETQPAYDGPYLVRDAQIFHRVFWSFSACVEAFKYCKPVIQIDGTIFMANTKALCCCVTPQQGICFISDRHGSIKSAFRSLGREMSAPHAYHVYCIRHISANFMRRFRNKEMQRIVVNIGYLQTIQDFNYWYGLLRDNDEEATRWLDNIPREKWAQAFDKGGRRYDHMTTNFAECVNLVLKGTRNLPITAMVKSTYFRLAELFLRKGVQAQAQIASGLIFSESLMKAIQENQQVASSIYVRQFDREEKSFMVDEMSPPQYGRQSSTFRINLRSHWCDCGAFQTLHFPCRHVLAACSHIRLHWEEYVDNVYRLQTVFKVYRKEFEPVSNEGYWNPYNGPRLRPNIMMRRPTKGRPKSTRIHNEMDIREDVQRKRRGSCRNERT</sequence>
<keyword evidence="3" id="KW-0862">Zinc</keyword>
<keyword evidence="2 4" id="KW-0863">Zinc-finger</keyword>
<evidence type="ECO:0000313" key="7">
    <source>
        <dbReference type="Proteomes" id="UP001515500"/>
    </source>
</evidence>
<evidence type="ECO:0000259" key="6">
    <source>
        <dbReference type="PROSITE" id="PS50966"/>
    </source>
</evidence>
<keyword evidence="7" id="KW-1185">Reference proteome</keyword>
<accession>A0AB40AXR7</accession>
<evidence type="ECO:0000256" key="5">
    <source>
        <dbReference type="SAM" id="MobiDB-lite"/>
    </source>
</evidence>
<feature type="compositionally biased region" description="Basic residues" evidence="5">
    <location>
        <begin position="437"/>
        <end position="447"/>
    </location>
</feature>
<feature type="compositionally biased region" description="Basic and acidic residues" evidence="5">
    <location>
        <begin position="448"/>
        <end position="459"/>
    </location>
</feature>
<feature type="domain" description="SWIM-type" evidence="6">
    <location>
        <begin position="356"/>
        <end position="388"/>
    </location>
</feature>
<name>A0AB40AXR7_DIOCR</name>
<evidence type="ECO:0000256" key="1">
    <source>
        <dbReference type="ARBA" id="ARBA00022723"/>
    </source>
</evidence>
<feature type="region of interest" description="Disordered" evidence="5">
    <location>
        <begin position="431"/>
        <end position="471"/>
    </location>
</feature>
<proteinExistence type="predicted"/>
<evidence type="ECO:0000313" key="8">
    <source>
        <dbReference type="RefSeq" id="XP_039119637.1"/>
    </source>
</evidence>
<evidence type="ECO:0000256" key="4">
    <source>
        <dbReference type="PROSITE-ProRule" id="PRU00325"/>
    </source>
</evidence>
<dbReference type="PANTHER" id="PTHR31973">
    <property type="entry name" value="POLYPROTEIN, PUTATIVE-RELATED"/>
    <property type="match status" value="1"/>
</dbReference>
<dbReference type="PANTHER" id="PTHR31973:SF195">
    <property type="entry name" value="MUDR FAMILY TRANSPOSASE"/>
    <property type="match status" value="1"/>
</dbReference>
<gene>
    <name evidence="8" type="primary">LOC120255940</name>
</gene>
<keyword evidence="1" id="KW-0479">Metal-binding</keyword>
<dbReference type="Pfam" id="PF04434">
    <property type="entry name" value="SWIM"/>
    <property type="match status" value="1"/>
</dbReference>
<dbReference type="Proteomes" id="UP001515500">
    <property type="component" value="Unplaced"/>
</dbReference>
<dbReference type="InterPro" id="IPR006564">
    <property type="entry name" value="Znf_PMZ"/>
</dbReference>
<dbReference type="AlphaFoldDB" id="A0AB40AXR7"/>
<dbReference type="GO" id="GO:0008270">
    <property type="term" value="F:zinc ion binding"/>
    <property type="evidence" value="ECO:0007669"/>
    <property type="project" value="UniProtKB-KW"/>
</dbReference>
<dbReference type="PROSITE" id="PS50966">
    <property type="entry name" value="ZF_SWIM"/>
    <property type="match status" value="1"/>
</dbReference>
<dbReference type="GeneID" id="120255940"/>
<dbReference type="RefSeq" id="XP_039119637.1">
    <property type="nucleotide sequence ID" value="XM_039263703.1"/>
</dbReference>